<dbReference type="RefSeq" id="WP_310034009.1">
    <property type="nucleotide sequence ID" value="NZ_JAVDRL010000012.1"/>
</dbReference>
<name>A0ABU1N405_9CAUL</name>
<sequence>MNTYVFSENDVRAIFMHSEGVAVSDGRRIGHTGERHVNASNQFLNQRMQNARSSPHTNGRIVAITSFITFADAVTAGAMVLNSPEAEPILVDFYTARPRFEPWTLKHVELPRPLIVRYAQGDGARTFPCRYATMVIDKKPGRPSQMHIRTFFPTLGMD</sequence>
<keyword evidence="2" id="KW-1185">Reference proteome</keyword>
<evidence type="ECO:0000313" key="2">
    <source>
        <dbReference type="Proteomes" id="UP001262754"/>
    </source>
</evidence>
<dbReference type="Proteomes" id="UP001262754">
    <property type="component" value="Unassembled WGS sequence"/>
</dbReference>
<comment type="caution">
    <text evidence="1">The sequence shown here is derived from an EMBL/GenBank/DDBJ whole genome shotgun (WGS) entry which is preliminary data.</text>
</comment>
<reference evidence="1 2" key="1">
    <citation type="submission" date="2023-07" db="EMBL/GenBank/DDBJ databases">
        <title>Sorghum-associated microbial communities from plants grown in Nebraska, USA.</title>
        <authorList>
            <person name="Schachtman D."/>
        </authorList>
    </citation>
    <scope>NUCLEOTIDE SEQUENCE [LARGE SCALE GENOMIC DNA]</scope>
    <source>
        <strain evidence="1 2">DS2154</strain>
    </source>
</reference>
<dbReference type="EMBL" id="JAVDRL010000012">
    <property type="protein sequence ID" value="MDR6533184.1"/>
    <property type="molecule type" value="Genomic_DNA"/>
</dbReference>
<organism evidence="1 2">
    <name type="scientific">Caulobacter rhizosphaerae</name>
    <dbReference type="NCBI Taxonomy" id="2010972"/>
    <lineage>
        <taxon>Bacteria</taxon>
        <taxon>Pseudomonadati</taxon>
        <taxon>Pseudomonadota</taxon>
        <taxon>Alphaproteobacteria</taxon>
        <taxon>Caulobacterales</taxon>
        <taxon>Caulobacteraceae</taxon>
        <taxon>Caulobacter</taxon>
    </lineage>
</organism>
<protein>
    <submittedName>
        <fullName evidence="1">Uncharacterized protein</fullName>
    </submittedName>
</protein>
<accession>A0ABU1N405</accession>
<proteinExistence type="predicted"/>
<evidence type="ECO:0000313" key="1">
    <source>
        <dbReference type="EMBL" id="MDR6533184.1"/>
    </source>
</evidence>
<gene>
    <name evidence="1" type="ORF">J2800_003946</name>
</gene>